<accession>A0A0A8YN44</accession>
<dbReference type="AlphaFoldDB" id="A0A0A8YN44"/>
<evidence type="ECO:0000313" key="1">
    <source>
        <dbReference type="EMBL" id="JAD27068.1"/>
    </source>
</evidence>
<organism evidence="1">
    <name type="scientific">Arundo donax</name>
    <name type="common">Giant reed</name>
    <name type="synonym">Donax arundinaceus</name>
    <dbReference type="NCBI Taxonomy" id="35708"/>
    <lineage>
        <taxon>Eukaryota</taxon>
        <taxon>Viridiplantae</taxon>
        <taxon>Streptophyta</taxon>
        <taxon>Embryophyta</taxon>
        <taxon>Tracheophyta</taxon>
        <taxon>Spermatophyta</taxon>
        <taxon>Magnoliopsida</taxon>
        <taxon>Liliopsida</taxon>
        <taxon>Poales</taxon>
        <taxon>Poaceae</taxon>
        <taxon>PACMAD clade</taxon>
        <taxon>Arundinoideae</taxon>
        <taxon>Arundineae</taxon>
        <taxon>Arundo</taxon>
    </lineage>
</organism>
<protein>
    <submittedName>
        <fullName evidence="1">Uncharacterized protein</fullName>
    </submittedName>
</protein>
<reference evidence="1" key="2">
    <citation type="journal article" date="2015" name="Data Brief">
        <title>Shoot transcriptome of the giant reed, Arundo donax.</title>
        <authorList>
            <person name="Barrero R.A."/>
            <person name="Guerrero F.D."/>
            <person name="Moolhuijzen P."/>
            <person name="Goolsby J.A."/>
            <person name="Tidwell J."/>
            <person name="Bellgard S.E."/>
            <person name="Bellgard M.I."/>
        </authorList>
    </citation>
    <scope>NUCLEOTIDE SEQUENCE</scope>
    <source>
        <tissue evidence="1">Shoot tissue taken approximately 20 cm above the soil surface</tissue>
    </source>
</reference>
<dbReference type="EMBL" id="GBRH01270827">
    <property type="protein sequence ID" value="JAD27068.1"/>
    <property type="molecule type" value="Transcribed_RNA"/>
</dbReference>
<reference evidence="1" key="1">
    <citation type="submission" date="2014-09" db="EMBL/GenBank/DDBJ databases">
        <authorList>
            <person name="Magalhaes I.L.F."/>
            <person name="Oliveira U."/>
            <person name="Santos F.R."/>
            <person name="Vidigal T.H.D.A."/>
            <person name="Brescovit A.D."/>
            <person name="Santos A.J."/>
        </authorList>
    </citation>
    <scope>NUCLEOTIDE SEQUENCE</scope>
    <source>
        <tissue evidence="1">Shoot tissue taken approximately 20 cm above the soil surface</tissue>
    </source>
</reference>
<sequence length="56" mass="6830">MTGLDTWCHWSNWSRLRVKSLIEHCHHIILSLVSLDLHVWCRRMSHVLVWQLGRWP</sequence>
<name>A0A0A8YN44_ARUDO</name>
<proteinExistence type="predicted"/>